<dbReference type="EMBL" id="BGZK01000416">
    <property type="protein sequence ID" value="GBP42346.1"/>
    <property type="molecule type" value="Genomic_DNA"/>
</dbReference>
<keyword evidence="2" id="KW-1185">Reference proteome</keyword>
<accession>A0A4C1VT68</accession>
<proteinExistence type="predicted"/>
<protein>
    <submittedName>
        <fullName evidence="1">Uncharacterized protein</fullName>
    </submittedName>
</protein>
<gene>
    <name evidence="1" type="ORF">EVAR_29603_1</name>
</gene>
<reference evidence="1 2" key="1">
    <citation type="journal article" date="2019" name="Commun. Biol.">
        <title>The bagworm genome reveals a unique fibroin gene that provides high tensile strength.</title>
        <authorList>
            <person name="Kono N."/>
            <person name="Nakamura H."/>
            <person name="Ohtoshi R."/>
            <person name="Tomita M."/>
            <person name="Numata K."/>
            <person name="Arakawa K."/>
        </authorList>
    </citation>
    <scope>NUCLEOTIDE SEQUENCE [LARGE SCALE GENOMIC DNA]</scope>
</reference>
<evidence type="ECO:0000313" key="1">
    <source>
        <dbReference type="EMBL" id="GBP42346.1"/>
    </source>
</evidence>
<evidence type="ECO:0000313" key="2">
    <source>
        <dbReference type="Proteomes" id="UP000299102"/>
    </source>
</evidence>
<name>A0A4C1VT68_EUMVA</name>
<sequence>MSSESKSGPFEFCDDKHISQIEGKVGGGPHRMAGRRGDMLLNATTRFLLHGISGGDGRVAKSDTESEKG</sequence>
<organism evidence="1 2">
    <name type="scientific">Eumeta variegata</name>
    <name type="common">Bagworm moth</name>
    <name type="synonym">Eumeta japonica</name>
    <dbReference type="NCBI Taxonomy" id="151549"/>
    <lineage>
        <taxon>Eukaryota</taxon>
        <taxon>Metazoa</taxon>
        <taxon>Ecdysozoa</taxon>
        <taxon>Arthropoda</taxon>
        <taxon>Hexapoda</taxon>
        <taxon>Insecta</taxon>
        <taxon>Pterygota</taxon>
        <taxon>Neoptera</taxon>
        <taxon>Endopterygota</taxon>
        <taxon>Lepidoptera</taxon>
        <taxon>Glossata</taxon>
        <taxon>Ditrysia</taxon>
        <taxon>Tineoidea</taxon>
        <taxon>Psychidae</taxon>
        <taxon>Oiketicinae</taxon>
        <taxon>Eumeta</taxon>
    </lineage>
</organism>
<dbReference type="Proteomes" id="UP000299102">
    <property type="component" value="Unassembled WGS sequence"/>
</dbReference>
<comment type="caution">
    <text evidence="1">The sequence shown here is derived from an EMBL/GenBank/DDBJ whole genome shotgun (WGS) entry which is preliminary data.</text>
</comment>
<dbReference type="AlphaFoldDB" id="A0A4C1VT68"/>